<feature type="modified residue" description="Phosphohistidine; by HPr" evidence="1">
    <location>
        <position position="76"/>
    </location>
</feature>
<evidence type="ECO:0000313" key="3">
    <source>
        <dbReference type="Proteomes" id="UP000749471"/>
    </source>
</evidence>
<dbReference type="Proteomes" id="UP000749471">
    <property type="component" value="Unassembled WGS sequence"/>
</dbReference>
<comment type="caution">
    <text evidence="2">The sequence shown here is derived from an EMBL/GenBank/DDBJ whole genome shotgun (WGS) entry which is preliminary data.</text>
</comment>
<gene>
    <name evidence="2" type="ORF">KQI42_13020</name>
</gene>
<organism evidence="2 3">
    <name type="scientific">Tissierella simiarum</name>
    <dbReference type="NCBI Taxonomy" id="2841534"/>
    <lineage>
        <taxon>Bacteria</taxon>
        <taxon>Bacillati</taxon>
        <taxon>Bacillota</taxon>
        <taxon>Tissierellia</taxon>
        <taxon>Tissierellales</taxon>
        <taxon>Tissierellaceae</taxon>
        <taxon>Tissierella</taxon>
    </lineage>
</organism>
<dbReference type="CDD" id="cd00215">
    <property type="entry name" value="PTS_IIA_lac"/>
    <property type="match status" value="1"/>
</dbReference>
<dbReference type="Pfam" id="PF02255">
    <property type="entry name" value="PTS_IIA"/>
    <property type="match status" value="1"/>
</dbReference>
<dbReference type="EMBL" id="JAHLPM010000011">
    <property type="protein sequence ID" value="MBU5438942.1"/>
    <property type="molecule type" value="Genomic_DNA"/>
</dbReference>
<reference evidence="2 3" key="1">
    <citation type="submission" date="2021-06" db="EMBL/GenBank/DDBJ databases">
        <authorList>
            <person name="Sun Q."/>
            <person name="Li D."/>
        </authorList>
    </citation>
    <scope>NUCLEOTIDE SEQUENCE [LARGE SCALE GENOMIC DNA]</scope>
    <source>
        <strain evidence="2 3">MSJ-40</strain>
    </source>
</reference>
<dbReference type="PANTHER" id="PTHR34382">
    <property type="entry name" value="PTS SYSTEM N,N'-DIACETYLCHITOBIOSE-SPECIFIC EIIA COMPONENT"/>
    <property type="match status" value="1"/>
</dbReference>
<dbReference type="PANTHER" id="PTHR34382:SF7">
    <property type="entry name" value="PTS SYSTEM N,N'-DIACETYLCHITOBIOSE-SPECIFIC EIIA COMPONENT"/>
    <property type="match status" value="1"/>
</dbReference>
<sequence length="108" mass="12217">MKNLEEIVFSIIIHGGNARAKAYEALKAAEEGDFKTAEKLILEADEEIGNAHRIQTDIIQKEAGGEKVELSVLFVHAQDHLMTAISEKGLIENMIRLYKRVNELEKWI</sequence>
<protein>
    <submittedName>
        <fullName evidence="2">PTS lactose/cellobiose transporter subunit IIA</fullName>
    </submittedName>
</protein>
<dbReference type="PROSITE" id="PS51095">
    <property type="entry name" value="PTS_EIIA_TYPE_3"/>
    <property type="match status" value="1"/>
</dbReference>
<dbReference type="RefSeq" id="WP_216520461.1">
    <property type="nucleotide sequence ID" value="NZ_JAHLPM010000011.1"/>
</dbReference>
<proteinExistence type="predicted"/>
<name>A0ABS6E813_9FIRM</name>
<keyword evidence="3" id="KW-1185">Reference proteome</keyword>
<dbReference type="PIRSF" id="PIRSF000699">
    <property type="entry name" value="PTS_IILac_III"/>
    <property type="match status" value="1"/>
</dbReference>
<accession>A0ABS6E813</accession>
<evidence type="ECO:0000313" key="2">
    <source>
        <dbReference type="EMBL" id="MBU5438942.1"/>
    </source>
</evidence>
<dbReference type="InterPro" id="IPR003188">
    <property type="entry name" value="PTS_IIA_lac/cel"/>
</dbReference>
<evidence type="ECO:0000256" key="1">
    <source>
        <dbReference type="PROSITE-ProRule" id="PRU00418"/>
    </source>
</evidence>